<protein>
    <submittedName>
        <fullName evidence="2">DNA repair protein Rad50</fullName>
    </submittedName>
</protein>
<evidence type="ECO:0000313" key="2">
    <source>
        <dbReference type="EMBL" id="OUM49294.1"/>
    </source>
</evidence>
<organism evidence="2 3">
    <name type="scientific">Bacillus pseudomycoides</name>
    <dbReference type="NCBI Taxonomy" id="64104"/>
    <lineage>
        <taxon>Bacteria</taxon>
        <taxon>Bacillati</taxon>
        <taxon>Bacillota</taxon>
        <taxon>Bacilli</taxon>
        <taxon>Bacillales</taxon>
        <taxon>Bacillaceae</taxon>
        <taxon>Bacillus</taxon>
        <taxon>Bacillus cereus group</taxon>
    </lineage>
</organism>
<dbReference type="Proteomes" id="UP000195321">
    <property type="component" value="Unassembled WGS sequence"/>
</dbReference>
<dbReference type="EMBL" id="MWPX01000006">
    <property type="protein sequence ID" value="OUM49294.1"/>
    <property type="molecule type" value="Genomic_DNA"/>
</dbReference>
<gene>
    <name evidence="2" type="ORF">BW425_07690</name>
</gene>
<keyword evidence="1" id="KW-0175">Coiled coil</keyword>
<sequence length="232" mass="26176">MTLLKVDAAGVEAAVKGMKLYKETEKVLKAYEVEVKKLEEQRAELLDEKTKYQTLMTENLLKQQEEKATARQLIEAKKDYAVLVMELSTINTVLEETEKQIADVKAKYFPLLKESEGKDKLAMHAAYNMTQDIQQTLYDMLTAIAAVNKEMKVQHAEAIERATPILAEAQKRDHAYKMVGKHTNEFLGYGRVLESPKVPFNTLPTTMLQHSETTAASLGAVNRRNPSEEGND</sequence>
<comment type="caution">
    <text evidence="2">The sequence shown here is derived from an EMBL/GenBank/DDBJ whole genome shotgun (WGS) entry which is preliminary data.</text>
</comment>
<dbReference type="RefSeq" id="WP_088093827.1">
    <property type="nucleotide sequence ID" value="NZ_JARHXM010000144.1"/>
</dbReference>
<evidence type="ECO:0000256" key="1">
    <source>
        <dbReference type="SAM" id="Coils"/>
    </source>
</evidence>
<feature type="coiled-coil region" evidence="1">
    <location>
        <begin position="21"/>
        <end position="58"/>
    </location>
</feature>
<proteinExistence type="predicted"/>
<accession>A0A1Y3MHK1</accession>
<reference evidence="2 3" key="1">
    <citation type="submission" date="2017-02" db="EMBL/GenBank/DDBJ databases">
        <title>Bacillus pseudomycoides isolate FSL K6-0042.</title>
        <authorList>
            <person name="Kovac J."/>
        </authorList>
    </citation>
    <scope>NUCLEOTIDE SEQUENCE [LARGE SCALE GENOMIC DNA]</scope>
    <source>
        <strain evidence="2 3">FSL K6-0042</strain>
    </source>
</reference>
<evidence type="ECO:0000313" key="3">
    <source>
        <dbReference type="Proteomes" id="UP000195321"/>
    </source>
</evidence>
<dbReference type="AlphaFoldDB" id="A0A1Y3MHK1"/>
<name>A0A1Y3MHK1_9BACI</name>